<protein>
    <submittedName>
        <fullName evidence="2">Uncharacterized protein</fullName>
    </submittedName>
</protein>
<feature type="chain" id="PRO_5019025206" evidence="1">
    <location>
        <begin position="23"/>
        <end position="126"/>
    </location>
</feature>
<keyword evidence="3" id="KW-1185">Reference proteome</keyword>
<dbReference type="Proteomes" id="UP000283090">
    <property type="component" value="Unassembled WGS sequence"/>
</dbReference>
<dbReference type="AlphaFoldDB" id="A0A436ZNS0"/>
<reference evidence="2 3" key="1">
    <citation type="submission" date="2019-01" db="EMBL/GenBank/DDBJ databases">
        <title>Intercellular communication is required for trap formation in the nematode-trapping fungus Duddingtonia flagrans.</title>
        <authorList>
            <person name="Youssar L."/>
            <person name="Wernet V."/>
            <person name="Hensel N."/>
            <person name="Hildebrandt H.-G."/>
            <person name="Fischer R."/>
        </authorList>
    </citation>
    <scope>NUCLEOTIDE SEQUENCE [LARGE SCALE GENOMIC DNA]</scope>
    <source>
        <strain evidence="2 3">CBS H-5679</strain>
    </source>
</reference>
<dbReference type="RefSeq" id="XP_067486093.1">
    <property type="nucleotide sequence ID" value="XM_067638180.1"/>
</dbReference>
<keyword evidence="1" id="KW-0732">Signal</keyword>
<accession>A0A436ZNS0</accession>
<comment type="caution">
    <text evidence="2">The sequence shown here is derived from an EMBL/GenBank/DDBJ whole genome shotgun (WGS) entry which is preliminary data.</text>
</comment>
<name>A0A436ZNS0_ARTFL</name>
<evidence type="ECO:0000313" key="2">
    <source>
        <dbReference type="EMBL" id="RVD80549.1"/>
    </source>
</evidence>
<evidence type="ECO:0000256" key="1">
    <source>
        <dbReference type="SAM" id="SignalP"/>
    </source>
</evidence>
<sequence>MRFTLNLLKLWRGLFILDLVSQRLQRESKVTRIQLAKGNVDRPRIGSALSARPRGCWFAHEVPNTANFSVPLKTGIDASRVTSHQNLVSAPFYPPMGNSIFISKLCEQSSKPAPKLKGRAPCPTLE</sequence>
<gene>
    <name evidence="2" type="ORF">DFL_008444</name>
</gene>
<organism evidence="2 3">
    <name type="scientific">Arthrobotrys flagrans</name>
    <name type="common">Nematode-trapping fungus</name>
    <name type="synonym">Trichothecium flagrans</name>
    <dbReference type="NCBI Taxonomy" id="97331"/>
    <lineage>
        <taxon>Eukaryota</taxon>
        <taxon>Fungi</taxon>
        <taxon>Dikarya</taxon>
        <taxon>Ascomycota</taxon>
        <taxon>Pezizomycotina</taxon>
        <taxon>Orbiliomycetes</taxon>
        <taxon>Orbiliales</taxon>
        <taxon>Orbiliaceae</taxon>
        <taxon>Arthrobotrys</taxon>
    </lineage>
</organism>
<dbReference type="VEuPathDB" id="FungiDB:DFL_008444"/>
<evidence type="ECO:0000313" key="3">
    <source>
        <dbReference type="Proteomes" id="UP000283090"/>
    </source>
</evidence>
<feature type="signal peptide" evidence="1">
    <location>
        <begin position="1"/>
        <end position="22"/>
    </location>
</feature>
<dbReference type="GeneID" id="93590755"/>
<proteinExistence type="predicted"/>
<dbReference type="EMBL" id="SAEB01000012">
    <property type="protein sequence ID" value="RVD80549.1"/>
    <property type="molecule type" value="Genomic_DNA"/>
</dbReference>